<dbReference type="GO" id="GO:0008017">
    <property type="term" value="F:microtubule binding"/>
    <property type="evidence" value="ECO:0007669"/>
    <property type="project" value="TreeGrafter"/>
</dbReference>
<sequence>MVSRLPKFSSRPSSSTVTPLPVSALPVSSLESKGGPPATTQIRSLNWRKGEERSANKSGSFDEEKTLNKDSQSPVLATKKPSPTTGDKCKSSVPRQQTRNLKSIPHPSKIIPRTTNPNRLSMGNYRYNGVTTPNGVNNGKSHYGSSENGFAHVSQQRTFKSKLSLSNDSLKSTSKENVVRSQSFPHFKRAASRTDQPMTRSLSLNKATELAKELPRPLAQSPLARSTIFQPNSASSEGKVEDMSLSSSSSLEHNDTDEVYMDDFDNLGNGGETLLLPVIKDGMDRFGLCEDDDTIIIKCNEKSSVTRFQGFLSETVDWAGMGFTEDDFVDGASSPMGDFPHGSSLDLSPSDSSGGTYMWDEEGMEALGDSGLPCGSFDSDLRSMDLLNHLENSESCGLEEDDLMLDLDLSEDVSFSDTDGMSSYESSEKDNRPTQRRKHWGMLENSAAYKTGFFQAFDEFVAQGTERPRSESLGSGPQVLDEVTLTHMAQDCTSVKEQLLQLETLLQVALLLKEVEELRNELRSKDRMITELSQQLVCEDMQCHCFQRSDANVGSSELLDKDTQTIWRPQNGMLFAPIISSWRHSQPASVRPCVPRQHHRQSESLNQASQTSLCTSPCVCSMPPAFP</sequence>
<evidence type="ECO:0000256" key="3">
    <source>
        <dbReference type="SAM" id="Coils"/>
    </source>
</evidence>
<dbReference type="InterPro" id="IPR029627">
    <property type="entry name" value="CCSER"/>
</dbReference>
<keyword evidence="2 3" id="KW-0175">Coiled coil</keyword>
<evidence type="ECO:0000313" key="5">
    <source>
        <dbReference type="EMBL" id="TRY64760.1"/>
    </source>
</evidence>
<dbReference type="PANTHER" id="PTHR22461:SF2">
    <property type="entry name" value="SERINE-RICH COILED-COIL DOMAIN-CONTAINING PROTEIN 2"/>
    <property type="match status" value="1"/>
</dbReference>
<protein>
    <submittedName>
        <fullName evidence="5">Uncharacterized protein</fullName>
    </submittedName>
</protein>
<accession>A0A553NH74</accession>
<gene>
    <name evidence="5" type="ORF">DNTS_017807</name>
</gene>
<dbReference type="PANTHER" id="PTHR22461">
    <property type="entry name" value="SERINE-RICH COILED-COIL DOMAIN-CONTAINING PROTEIN 2-RELATED"/>
    <property type="match status" value="1"/>
</dbReference>
<comment type="caution">
    <text evidence="5">The sequence shown here is derived from an EMBL/GenBank/DDBJ whole genome shotgun (WGS) entry which is preliminary data.</text>
</comment>
<feature type="region of interest" description="Disordered" evidence="4">
    <location>
        <begin position="164"/>
        <end position="200"/>
    </location>
</feature>
<proteinExistence type="inferred from homology"/>
<feature type="compositionally biased region" description="Low complexity" evidence="4">
    <location>
        <begin position="1"/>
        <end position="23"/>
    </location>
</feature>
<reference evidence="5 6" key="1">
    <citation type="journal article" date="2019" name="Sci. Data">
        <title>Hybrid genome assembly and annotation of Danionella translucida.</title>
        <authorList>
            <person name="Kadobianskyi M."/>
            <person name="Schulze L."/>
            <person name="Schuelke M."/>
            <person name="Judkewitz B."/>
        </authorList>
    </citation>
    <scope>NUCLEOTIDE SEQUENCE [LARGE SCALE GENOMIC DNA]</scope>
    <source>
        <strain evidence="5 6">Bolton</strain>
    </source>
</reference>
<feature type="region of interest" description="Disordered" evidence="4">
    <location>
        <begin position="1"/>
        <end position="148"/>
    </location>
</feature>
<name>A0A553NH74_9TELE</name>
<evidence type="ECO:0000256" key="2">
    <source>
        <dbReference type="ARBA" id="ARBA00023054"/>
    </source>
</evidence>
<feature type="coiled-coil region" evidence="3">
    <location>
        <begin position="508"/>
        <end position="535"/>
    </location>
</feature>
<comment type="similarity">
    <text evidence="1">Belongs to the CCSER family.</text>
</comment>
<keyword evidence="6" id="KW-1185">Reference proteome</keyword>
<organism evidence="5 6">
    <name type="scientific">Danionella cerebrum</name>
    <dbReference type="NCBI Taxonomy" id="2873325"/>
    <lineage>
        <taxon>Eukaryota</taxon>
        <taxon>Metazoa</taxon>
        <taxon>Chordata</taxon>
        <taxon>Craniata</taxon>
        <taxon>Vertebrata</taxon>
        <taxon>Euteleostomi</taxon>
        <taxon>Actinopterygii</taxon>
        <taxon>Neopterygii</taxon>
        <taxon>Teleostei</taxon>
        <taxon>Ostariophysi</taxon>
        <taxon>Cypriniformes</taxon>
        <taxon>Danionidae</taxon>
        <taxon>Danioninae</taxon>
        <taxon>Danionella</taxon>
    </lineage>
</organism>
<evidence type="ECO:0000256" key="4">
    <source>
        <dbReference type="SAM" id="MobiDB-lite"/>
    </source>
</evidence>
<dbReference type="Proteomes" id="UP000316079">
    <property type="component" value="Unassembled WGS sequence"/>
</dbReference>
<feature type="compositionally biased region" description="Polar residues" evidence="4">
    <location>
        <begin position="416"/>
        <end position="425"/>
    </location>
</feature>
<feature type="compositionally biased region" description="Basic and acidic residues" evidence="4">
    <location>
        <begin position="48"/>
        <end position="68"/>
    </location>
</feature>
<dbReference type="GO" id="GO:0001578">
    <property type="term" value="P:microtubule bundle formation"/>
    <property type="evidence" value="ECO:0007669"/>
    <property type="project" value="TreeGrafter"/>
</dbReference>
<dbReference type="OrthoDB" id="9948757at2759"/>
<dbReference type="AlphaFoldDB" id="A0A553NH74"/>
<evidence type="ECO:0000256" key="1">
    <source>
        <dbReference type="ARBA" id="ARBA00010949"/>
    </source>
</evidence>
<feature type="compositionally biased region" description="Low complexity" evidence="4">
    <location>
        <begin position="128"/>
        <end position="139"/>
    </location>
</feature>
<evidence type="ECO:0000313" key="6">
    <source>
        <dbReference type="Proteomes" id="UP000316079"/>
    </source>
</evidence>
<feature type="region of interest" description="Disordered" evidence="4">
    <location>
        <begin position="229"/>
        <end position="254"/>
    </location>
</feature>
<dbReference type="GO" id="GO:0015630">
    <property type="term" value="C:microtubule cytoskeleton"/>
    <property type="evidence" value="ECO:0007669"/>
    <property type="project" value="TreeGrafter"/>
</dbReference>
<feature type="compositionally biased region" description="Polar residues" evidence="4">
    <location>
        <begin position="69"/>
        <end position="85"/>
    </location>
</feature>
<dbReference type="EMBL" id="SRMA01026971">
    <property type="protein sequence ID" value="TRY64760.1"/>
    <property type="molecule type" value="Genomic_DNA"/>
</dbReference>
<feature type="region of interest" description="Disordered" evidence="4">
    <location>
        <begin position="416"/>
        <end position="438"/>
    </location>
</feature>